<evidence type="ECO:0000256" key="1">
    <source>
        <dbReference type="ARBA" id="ARBA00001936"/>
    </source>
</evidence>
<evidence type="ECO:0000256" key="8">
    <source>
        <dbReference type="ARBA" id="ARBA00023204"/>
    </source>
</evidence>
<comment type="caution">
    <text evidence="10">The sequence shown here is derived from an EMBL/GenBank/DDBJ whole genome shotgun (WGS) entry which is preliminary data.</text>
</comment>
<organism evidence="10 11">
    <name type="scientific">Anaerotignum lactatifermentans</name>
    <dbReference type="NCBI Taxonomy" id="160404"/>
    <lineage>
        <taxon>Bacteria</taxon>
        <taxon>Bacillati</taxon>
        <taxon>Bacillota</taxon>
        <taxon>Clostridia</taxon>
        <taxon>Lachnospirales</taxon>
        <taxon>Anaerotignaceae</taxon>
        <taxon>Anaerotignum</taxon>
    </lineage>
</organism>
<evidence type="ECO:0000313" key="11">
    <source>
        <dbReference type="Proteomes" id="UP000729290"/>
    </source>
</evidence>
<dbReference type="SUPFAM" id="SSF56219">
    <property type="entry name" value="DNase I-like"/>
    <property type="match status" value="1"/>
</dbReference>
<keyword evidence="10" id="KW-0255">Endonuclease</keyword>
<dbReference type="PANTHER" id="PTHR15822:SF4">
    <property type="entry name" value="TYROSYL-DNA PHOSPHODIESTERASE 2"/>
    <property type="match status" value="1"/>
</dbReference>
<evidence type="ECO:0000313" key="10">
    <source>
        <dbReference type="EMBL" id="MBM6877798.1"/>
    </source>
</evidence>
<dbReference type="InterPro" id="IPR005135">
    <property type="entry name" value="Endo/exonuclease/phosphatase"/>
</dbReference>
<keyword evidence="11" id="KW-1185">Reference proteome</keyword>
<keyword evidence="7" id="KW-0460">Magnesium</keyword>
<keyword evidence="4" id="KW-0479">Metal-binding</keyword>
<dbReference type="PANTHER" id="PTHR15822">
    <property type="entry name" value="TRAF AND TNF RECEPTOR-ASSOCIATED PROTEIN"/>
    <property type="match status" value="1"/>
</dbReference>
<evidence type="ECO:0000259" key="9">
    <source>
        <dbReference type="Pfam" id="PF03372"/>
    </source>
</evidence>
<keyword evidence="3" id="KW-0540">Nuclease</keyword>
<evidence type="ECO:0000256" key="5">
    <source>
        <dbReference type="ARBA" id="ARBA00022763"/>
    </source>
</evidence>
<comment type="cofactor">
    <cofactor evidence="2">
        <name>Mg(2+)</name>
        <dbReference type="ChEBI" id="CHEBI:18420"/>
    </cofactor>
</comment>
<dbReference type="Gene3D" id="3.60.10.10">
    <property type="entry name" value="Endonuclease/exonuclease/phosphatase"/>
    <property type="match status" value="1"/>
</dbReference>
<dbReference type="InterPro" id="IPR036691">
    <property type="entry name" value="Endo/exonu/phosph_ase_sf"/>
</dbReference>
<reference evidence="10 11" key="1">
    <citation type="journal article" date="2021" name="Sci. Rep.">
        <title>The distribution of antibiotic resistance genes in chicken gut microbiota commensals.</title>
        <authorList>
            <person name="Juricova H."/>
            <person name="Matiasovicova J."/>
            <person name="Kubasova T."/>
            <person name="Cejkova D."/>
            <person name="Rychlik I."/>
        </authorList>
    </citation>
    <scope>NUCLEOTIDE SEQUENCE [LARGE SCALE GENOMIC DNA]</scope>
    <source>
        <strain evidence="10 11">An431b</strain>
    </source>
</reference>
<gene>
    <name evidence="10" type="ORF">H9X83_06435</name>
</gene>
<dbReference type="GO" id="GO:0004519">
    <property type="term" value="F:endonuclease activity"/>
    <property type="evidence" value="ECO:0007669"/>
    <property type="project" value="UniProtKB-KW"/>
</dbReference>
<keyword evidence="5" id="KW-0227">DNA damage</keyword>
<evidence type="ECO:0000256" key="4">
    <source>
        <dbReference type="ARBA" id="ARBA00022723"/>
    </source>
</evidence>
<evidence type="ECO:0000256" key="3">
    <source>
        <dbReference type="ARBA" id="ARBA00022722"/>
    </source>
</evidence>
<feature type="domain" description="Endonuclease/exonuclease/phosphatase" evidence="9">
    <location>
        <begin position="59"/>
        <end position="346"/>
    </location>
</feature>
<evidence type="ECO:0000256" key="7">
    <source>
        <dbReference type="ARBA" id="ARBA00022842"/>
    </source>
</evidence>
<dbReference type="EMBL" id="JACSNV010000007">
    <property type="protein sequence ID" value="MBM6877798.1"/>
    <property type="molecule type" value="Genomic_DNA"/>
</dbReference>
<protein>
    <submittedName>
        <fullName evidence="10">Endonuclease/exonuclease/phosphatase family protein</fullName>
    </submittedName>
</protein>
<accession>A0ABS2GB05</accession>
<dbReference type="RefSeq" id="WP_205133640.1">
    <property type="nucleotide sequence ID" value="NZ_JACSNT010000007.1"/>
</dbReference>
<dbReference type="Proteomes" id="UP000729290">
    <property type="component" value="Unassembled WGS sequence"/>
</dbReference>
<evidence type="ECO:0000256" key="2">
    <source>
        <dbReference type="ARBA" id="ARBA00001946"/>
    </source>
</evidence>
<dbReference type="InterPro" id="IPR051547">
    <property type="entry name" value="TDP2-like"/>
</dbReference>
<comment type="cofactor">
    <cofactor evidence="1">
        <name>Mn(2+)</name>
        <dbReference type="ChEBI" id="CHEBI:29035"/>
    </cofactor>
</comment>
<dbReference type="Pfam" id="PF03372">
    <property type="entry name" value="Exo_endo_phos"/>
    <property type="match status" value="1"/>
</dbReference>
<keyword evidence="8" id="KW-0234">DNA repair</keyword>
<sequence>MKGIWKKIGLVGCGCAAAVALYGAYVWLTYHRLPDEMVQQISRGTGESAVKTGVSYRALTYNLGFGAYTPDFTFFMDGGKRSVAESAESVENCIRGAAETAAAQAADFLLFQEVDLDSTRSHHINQYDLLKEYFTAYDSTNAVNYDSAYLMVPPWEPHGKSLSSIAAFSRFPMEEAERRSLPVASGWRKLMDLDRCYSRIRIPVENGKTLCLYEVHLSAYGHDDSVRAGQVDLLAADMAAELEKGNYIICGGDFNHDMKRTEAGEENAYSWAHIFPRERLPEGIVSAMDLLSEREREEMADSTRYTDTPYDPQTSLQVTVDGFLISENVILEDLEVLDTGYQYSDHNPILLQFRLE</sequence>
<keyword evidence="6" id="KW-0378">Hydrolase</keyword>
<name>A0ABS2GB05_9FIRM</name>
<proteinExistence type="predicted"/>
<evidence type="ECO:0000256" key="6">
    <source>
        <dbReference type="ARBA" id="ARBA00022801"/>
    </source>
</evidence>